<proteinExistence type="inferred from homology"/>
<protein>
    <submittedName>
        <fullName evidence="9">Putative nuclease HARBI1</fullName>
    </submittedName>
</protein>
<organism evidence="9 10">
    <name type="scientific">Trachymyrmex cornetzi</name>
    <dbReference type="NCBI Taxonomy" id="471704"/>
    <lineage>
        <taxon>Eukaryota</taxon>
        <taxon>Metazoa</taxon>
        <taxon>Ecdysozoa</taxon>
        <taxon>Arthropoda</taxon>
        <taxon>Hexapoda</taxon>
        <taxon>Insecta</taxon>
        <taxon>Pterygota</taxon>
        <taxon>Neoptera</taxon>
        <taxon>Endopterygota</taxon>
        <taxon>Hymenoptera</taxon>
        <taxon>Apocrita</taxon>
        <taxon>Aculeata</taxon>
        <taxon>Formicoidea</taxon>
        <taxon>Formicidae</taxon>
        <taxon>Myrmicinae</taxon>
        <taxon>Trachymyrmex</taxon>
    </lineage>
</organism>
<dbReference type="InterPro" id="IPR027806">
    <property type="entry name" value="HARBI1_dom"/>
</dbReference>
<dbReference type="GO" id="GO:0004518">
    <property type="term" value="F:nuclease activity"/>
    <property type="evidence" value="ECO:0007669"/>
    <property type="project" value="UniProtKB-KW"/>
</dbReference>
<dbReference type="GO" id="GO:0046872">
    <property type="term" value="F:metal ion binding"/>
    <property type="evidence" value="ECO:0007669"/>
    <property type="project" value="UniProtKB-KW"/>
</dbReference>
<feature type="domain" description="DDE Tnp4" evidence="8">
    <location>
        <begin position="48"/>
        <end position="174"/>
    </location>
</feature>
<comment type="cofactor">
    <cofactor evidence="1">
        <name>a divalent metal cation</name>
        <dbReference type="ChEBI" id="CHEBI:60240"/>
    </cofactor>
</comment>
<comment type="subcellular location">
    <subcellularLocation>
        <location evidence="2">Nucleus</location>
    </subcellularLocation>
</comment>
<keyword evidence="7" id="KW-0539">Nucleus</keyword>
<accession>A0A151J3A1</accession>
<reference evidence="9 10" key="1">
    <citation type="submission" date="2015-09" db="EMBL/GenBank/DDBJ databases">
        <title>Trachymyrmex cornetzi WGS genome.</title>
        <authorList>
            <person name="Nygaard S."/>
            <person name="Hu H."/>
            <person name="Boomsma J."/>
            <person name="Zhang G."/>
        </authorList>
    </citation>
    <scope>NUCLEOTIDE SEQUENCE [LARGE SCALE GENOMIC DNA]</scope>
    <source>
        <strain evidence="9">Tcor2-1</strain>
        <tissue evidence="9">Whole body</tissue>
    </source>
</reference>
<evidence type="ECO:0000256" key="6">
    <source>
        <dbReference type="ARBA" id="ARBA00022801"/>
    </source>
</evidence>
<dbReference type="Proteomes" id="UP000078492">
    <property type="component" value="Unassembled WGS sequence"/>
</dbReference>
<sequence length="177" mass="20584">MLYITCNKSHFIYYYTFRSIVERFNVGKATAVRTVRRVAKALCQLSPRYIAVCDHIMQFTHVYVGNVGSVHDVRIFRLSALQDYINDPNKFPNNTHLIGDAAYGLHQRLLVPYVDNGHLTERQKNYNYCHSSTRMVIERAFALLKGRWRSLLQLLAINRIDFTPYHILACCVLHTTC</sequence>
<evidence type="ECO:0000256" key="3">
    <source>
        <dbReference type="ARBA" id="ARBA00006958"/>
    </source>
</evidence>
<evidence type="ECO:0000313" key="10">
    <source>
        <dbReference type="Proteomes" id="UP000078492"/>
    </source>
</evidence>
<gene>
    <name evidence="9" type="ORF">ALC57_11252</name>
</gene>
<evidence type="ECO:0000256" key="1">
    <source>
        <dbReference type="ARBA" id="ARBA00001968"/>
    </source>
</evidence>
<evidence type="ECO:0000259" key="8">
    <source>
        <dbReference type="Pfam" id="PF13359"/>
    </source>
</evidence>
<dbReference type="GO" id="GO:0005634">
    <property type="term" value="C:nucleus"/>
    <property type="evidence" value="ECO:0007669"/>
    <property type="project" value="UniProtKB-SubCell"/>
</dbReference>
<keyword evidence="6" id="KW-0378">Hydrolase</keyword>
<keyword evidence="10" id="KW-1185">Reference proteome</keyword>
<dbReference type="InterPro" id="IPR045249">
    <property type="entry name" value="HARBI1-like"/>
</dbReference>
<dbReference type="PANTHER" id="PTHR22930:SF85">
    <property type="entry name" value="GH03217P-RELATED"/>
    <property type="match status" value="1"/>
</dbReference>
<dbReference type="STRING" id="471704.A0A151J3A1"/>
<evidence type="ECO:0000256" key="7">
    <source>
        <dbReference type="ARBA" id="ARBA00023242"/>
    </source>
</evidence>
<dbReference type="EMBL" id="KQ980336">
    <property type="protein sequence ID" value="KYN16484.1"/>
    <property type="molecule type" value="Genomic_DNA"/>
</dbReference>
<evidence type="ECO:0000256" key="4">
    <source>
        <dbReference type="ARBA" id="ARBA00022722"/>
    </source>
</evidence>
<name>A0A151J3A1_9HYME</name>
<evidence type="ECO:0000256" key="2">
    <source>
        <dbReference type="ARBA" id="ARBA00004123"/>
    </source>
</evidence>
<keyword evidence="5" id="KW-0479">Metal-binding</keyword>
<evidence type="ECO:0000313" key="9">
    <source>
        <dbReference type="EMBL" id="KYN16484.1"/>
    </source>
</evidence>
<dbReference type="GO" id="GO:0016787">
    <property type="term" value="F:hydrolase activity"/>
    <property type="evidence" value="ECO:0007669"/>
    <property type="project" value="UniProtKB-KW"/>
</dbReference>
<evidence type="ECO:0000256" key="5">
    <source>
        <dbReference type="ARBA" id="ARBA00022723"/>
    </source>
</evidence>
<keyword evidence="4" id="KW-0540">Nuclease</keyword>
<comment type="similarity">
    <text evidence="3">Belongs to the HARBI1 family.</text>
</comment>
<dbReference type="PANTHER" id="PTHR22930">
    <property type="match status" value="1"/>
</dbReference>
<dbReference type="AlphaFoldDB" id="A0A151J3A1"/>
<dbReference type="Pfam" id="PF13359">
    <property type="entry name" value="DDE_Tnp_4"/>
    <property type="match status" value="1"/>
</dbReference>